<sequence>MPINKEQLCSAIPFFGAIDPDLLDKVLPYVREMVCKRGTIVFFEKDEGDTMYFIRSGSVDIYTFDGTKKVILATLREGDYFGEMALIRPGLVRSATAEAAETVKLYTLGRSDFEHLVASDPRLVIHLLEDTMERLRRANRQIYELTFLNVRTRIIKRLARLAEEHGRRTDEGVLIDMKLTHQHLADMVGAVRETVTKVLLELQENNSIRVENKKILIFDPEQMMRLE</sequence>
<reference evidence="7 8" key="1">
    <citation type="submission" date="2018-06" db="EMBL/GenBank/DDBJ databases">
        <title>Paenibacillus imtechensis sp. nov.</title>
        <authorList>
            <person name="Pinnaka A.K."/>
            <person name="Singh H."/>
            <person name="Kaur M."/>
        </authorList>
    </citation>
    <scope>NUCLEOTIDE SEQUENCE [LARGE SCALE GENOMIC DNA]</scope>
    <source>
        <strain evidence="7 8">SMB1</strain>
    </source>
</reference>
<dbReference type="SUPFAM" id="SSF46785">
    <property type="entry name" value="Winged helix' DNA-binding domain"/>
    <property type="match status" value="1"/>
</dbReference>
<dbReference type="Pfam" id="PF13545">
    <property type="entry name" value="HTH_Crp_2"/>
    <property type="match status" value="1"/>
</dbReference>
<evidence type="ECO:0000259" key="6">
    <source>
        <dbReference type="PROSITE" id="PS51063"/>
    </source>
</evidence>
<keyword evidence="1" id="KW-0805">Transcription regulation</keyword>
<dbReference type="InterPro" id="IPR036390">
    <property type="entry name" value="WH_DNA-bd_sf"/>
</dbReference>
<dbReference type="PRINTS" id="PR00103">
    <property type="entry name" value="CAMPKINASE"/>
</dbReference>
<dbReference type="InterPro" id="IPR018488">
    <property type="entry name" value="cNMP-bd_CS"/>
</dbReference>
<keyword evidence="8" id="KW-1185">Reference proteome</keyword>
<evidence type="ECO:0000256" key="3">
    <source>
        <dbReference type="ARBA" id="ARBA00023159"/>
    </source>
</evidence>
<dbReference type="InterPro" id="IPR012318">
    <property type="entry name" value="HTH_CRP"/>
</dbReference>
<evidence type="ECO:0000259" key="5">
    <source>
        <dbReference type="PROSITE" id="PS50042"/>
    </source>
</evidence>
<keyword evidence="3" id="KW-0010">Activator</keyword>
<dbReference type="Gene3D" id="2.60.120.10">
    <property type="entry name" value="Jelly Rolls"/>
    <property type="match status" value="1"/>
</dbReference>
<dbReference type="Gene3D" id="1.10.10.10">
    <property type="entry name" value="Winged helix-like DNA-binding domain superfamily/Winged helix DNA-binding domain"/>
    <property type="match status" value="1"/>
</dbReference>
<dbReference type="PROSITE" id="PS00889">
    <property type="entry name" value="CNMP_BINDING_2"/>
    <property type="match status" value="1"/>
</dbReference>
<dbReference type="SMART" id="SM00100">
    <property type="entry name" value="cNMP"/>
    <property type="match status" value="1"/>
</dbReference>
<dbReference type="InterPro" id="IPR014710">
    <property type="entry name" value="RmlC-like_jellyroll"/>
</dbReference>
<evidence type="ECO:0000256" key="2">
    <source>
        <dbReference type="ARBA" id="ARBA00023125"/>
    </source>
</evidence>
<feature type="domain" description="Cyclic nucleotide-binding" evidence="5">
    <location>
        <begin position="14"/>
        <end position="134"/>
    </location>
</feature>
<proteinExistence type="predicted"/>
<dbReference type="OrthoDB" id="9812325at2"/>
<keyword evidence="4" id="KW-0804">Transcription</keyword>
<gene>
    <name evidence="7" type="ORF">DNH61_13495</name>
</gene>
<dbReference type="SMART" id="SM00419">
    <property type="entry name" value="HTH_CRP"/>
    <property type="match status" value="1"/>
</dbReference>
<accession>A0A2W1L5W4</accession>
<evidence type="ECO:0000256" key="1">
    <source>
        <dbReference type="ARBA" id="ARBA00023015"/>
    </source>
</evidence>
<dbReference type="EMBL" id="QKRB01000044">
    <property type="protein sequence ID" value="PZD95538.1"/>
    <property type="molecule type" value="Genomic_DNA"/>
</dbReference>
<dbReference type="InterPro" id="IPR036388">
    <property type="entry name" value="WH-like_DNA-bd_sf"/>
</dbReference>
<evidence type="ECO:0000256" key="4">
    <source>
        <dbReference type="ARBA" id="ARBA00023163"/>
    </source>
</evidence>
<dbReference type="PROSITE" id="PS51063">
    <property type="entry name" value="HTH_CRP_2"/>
    <property type="match status" value="1"/>
</dbReference>
<evidence type="ECO:0000313" key="7">
    <source>
        <dbReference type="EMBL" id="PZD95538.1"/>
    </source>
</evidence>
<dbReference type="AlphaFoldDB" id="A0A2W1L5W4"/>
<dbReference type="PANTHER" id="PTHR24567:SF74">
    <property type="entry name" value="HTH-TYPE TRANSCRIPTIONAL REGULATOR ARCR"/>
    <property type="match status" value="1"/>
</dbReference>
<organism evidence="7 8">
    <name type="scientific">Paenibacillus sambharensis</name>
    <dbReference type="NCBI Taxonomy" id="1803190"/>
    <lineage>
        <taxon>Bacteria</taxon>
        <taxon>Bacillati</taxon>
        <taxon>Bacillota</taxon>
        <taxon>Bacilli</taxon>
        <taxon>Bacillales</taxon>
        <taxon>Paenibacillaceae</taxon>
        <taxon>Paenibacillus</taxon>
    </lineage>
</organism>
<dbReference type="RefSeq" id="WP_111147168.1">
    <property type="nucleotide sequence ID" value="NZ_QKRB01000044.1"/>
</dbReference>
<dbReference type="PANTHER" id="PTHR24567">
    <property type="entry name" value="CRP FAMILY TRANSCRIPTIONAL REGULATORY PROTEIN"/>
    <property type="match status" value="1"/>
</dbReference>
<dbReference type="InterPro" id="IPR018490">
    <property type="entry name" value="cNMP-bd_dom_sf"/>
</dbReference>
<dbReference type="FunFam" id="1.10.10.10:FF:000019">
    <property type="entry name" value="Crp/Fnr family transcriptional regulator"/>
    <property type="match status" value="1"/>
</dbReference>
<dbReference type="GO" id="GO:0003700">
    <property type="term" value="F:DNA-binding transcription factor activity"/>
    <property type="evidence" value="ECO:0007669"/>
    <property type="project" value="TreeGrafter"/>
</dbReference>
<feature type="domain" description="HTH crp-type" evidence="6">
    <location>
        <begin position="148"/>
        <end position="221"/>
    </location>
</feature>
<dbReference type="Pfam" id="PF00027">
    <property type="entry name" value="cNMP_binding"/>
    <property type="match status" value="1"/>
</dbReference>
<comment type="caution">
    <text evidence="7">The sequence shown here is derived from an EMBL/GenBank/DDBJ whole genome shotgun (WGS) entry which is preliminary data.</text>
</comment>
<dbReference type="InterPro" id="IPR000595">
    <property type="entry name" value="cNMP-bd_dom"/>
</dbReference>
<dbReference type="InterPro" id="IPR050397">
    <property type="entry name" value="Env_Response_Regulators"/>
</dbReference>
<dbReference type="PROSITE" id="PS50042">
    <property type="entry name" value="CNMP_BINDING_3"/>
    <property type="match status" value="1"/>
</dbReference>
<keyword evidence="2" id="KW-0238">DNA-binding</keyword>
<dbReference type="GO" id="GO:0005829">
    <property type="term" value="C:cytosol"/>
    <property type="evidence" value="ECO:0007669"/>
    <property type="project" value="TreeGrafter"/>
</dbReference>
<dbReference type="SUPFAM" id="SSF51206">
    <property type="entry name" value="cAMP-binding domain-like"/>
    <property type="match status" value="1"/>
</dbReference>
<dbReference type="CDD" id="cd00038">
    <property type="entry name" value="CAP_ED"/>
    <property type="match status" value="1"/>
</dbReference>
<dbReference type="Proteomes" id="UP000249522">
    <property type="component" value="Unassembled WGS sequence"/>
</dbReference>
<dbReference type="GO" id="GO:0003677">
    <property type="term" value="F:DNA binding"/>
    <property type="evidence" value="ECO:0007669"/>
    <property type="project" value="UniProtKB-KW"/>
</dbReference>
<evidence type="ECO:0000313" key="8">
    <source>
        <dbReference type="Proteomes" id="UP000249522"/>
    </source>
</evidence>
<dbReference type="PRINTS" id="PR00034">
    <property type="entry name" value="HTHCRP"/>
</dbReference>
<name>A0A2W1L5W4_9BACL</name>
<protein>
    <submittedName>
        <fullName evidence="7">Crp/Fnr family transcriptional regulator</fullName>
    </submittedName>
</protein>